<dbReference type="Pfam" id="PF02277">
    <property type="entry name" value="DBI_PRT"/>
    <property type="match status" value="1"/>
</dbReference>
<proteinExistence type="inferred from homology"/>
<evidence type="ECO:0000256" key="8">
    <source>
        <dbReference type="ARBA" id="ARBA00030686"/>
    </source>
</evidence>
<evidence type="ECO:0000256" key="10">
    <source>
        <dbReference type="HAMAP-Rule" id="MF_00230"/>
    </source>
</evidence>
<name>A0A653AB69_UNCDX</name>
<keyword evidence="5 10" id="KW-0169">Cobalamin biosynthesis</keyword>
<dbReference type="GO" id="GO:0008939">
    <property type="term" value="F:nicotinate-nucleotide-dimethylbenzimidazole phosphoribosyltransferase activity"/>
    <property type="evidence" value="ECO:0007669"/>
    <property type="project" value="UniProtKB-UniRule"/>
</dbReference>
<organism evidence="11">
    <name type="scientific">Uncultured Desulfatiglans sp</name>
    <dbReference type="NCBI Taxonomy" id="1748965"/>
    <lineage>
        <taxon>Bacteria</taxon>
        <taxon>Pseudomonadati</taxon>
        <taxon>Thermodesulfobacteriota</taxon>
        <taxon>Desulfobacteria</taxon>
        <taxon>Desulfatiglandales</taxon>
        <taxon>Desulfatiglandaceae</taxon>
        <taxon>Desulfatiglans</taxon>
        <taxon>environmental samples</taxon>
    </lineage>
</organism>
<dbReference type="EC" id="2.4.2.21" evidence="3 10"/>
<keyword evidence="7 10" id="KW-0808">Transferase</keyword>
<keyword evidence="6 10" id="KW-0328">Glycosyltransferase</keyword>
<reference evidence="11" key="1">
    <citation type="submission" date="2018-07" db="EMBL/GenBank/DDBJ databases">
        <authorList>
            <consortium name="Genoscope - CEA"/>
            <person name="William W."/>
        </authorList>
    </citation>
    <scope>NUCLEOTIDE SEQUENCE</scope>
    <source>
        <strain evidence="11">IK1</strain>
    </source>
</reference>
<comment type="catalytic activity">
    <reaction evidence="9 10">
        <text>5,6-dimethylbenzimidazole + nicotinate beta-D-ribonucleotide = alpha-ribazole 5'-phosphate + nicotinate + H(+)</text>
        <dbReference type="Rhea" id="RHEA:11196"/>
        <dbReference type="ChEBI" id="CHEBI:15378"/>
        <dbReference type="ChEBI" id="CHEBI:15890"/>
        <dbReference type="ChEBI" id="CHEBI:32544"/>
        <dbReference type="ChEBI" id="CHEBI:57502"/>
        <dbReference type="ChEBI" id="CHEBI:57918"/>
        <dbReference type="EC" id="2.4.2.21"/>
    </reaction>
</comment>
<dbReference type="InterPro" id="IPR017846">
    <property type="entry name" value="Nict_dMeBzImd_PRibTrfase_bact"/>
</dbReference>
<evidence type="ECO:0000256" key="6">
    <source>
        <dbReference type="ARBA" id="ARBA00022676"/>
    </source>
</evidence>
<comment type="function">
    <text evidence="10">Catalyzes the synthesis of alpha-ribazole-5'-phosphate from nicotinate mononucleotide (NAMN) and 5,6-dimethylbenzimidazole (DMB).</text>
</comment>
<dbReference type="InterPro" id="IPR023195">
    <property type="entry name" value="Nict_dMeBzImd_PRibTrfase_N"/>
</dbReference>
<sequence>MHWQEIMTQIQPLSEPWLSRAWERLDSLTKPLRSLGKLEEIAARVAAIRQEDKPDVTNREVFVFAGDHGVVEEGVSAYPQDVTALMVRNFLAGGAAINVLARCAEARVSVIDIGMKTDLSDARGLIRRNVRRATGNILRERAMTVEEAERALSVGIETAFGAYDRGAQMIATGEMGIGNTTPSSALFAGLLPAAPLEVTGSGTGLEAEQMHRKAAIIEEALKRHRFALADPLSALAALGGLEIAGICGLCLGGAAKGLIVVVDGFISSAGALVAMRLCPAVREYLFFSHLSSETGHRIFYEKEGLAPLFNLDMRLGEGTGAALAMQVIGSAVRIYNEMATFAEAGIAPGA</sequence>
<evidence type="ECO:0000256" key="4">
    <source>
        <dbReference type="ARBA" id="ARBA00015486"/>
    </source>
</evidence>
<comment type="pathway">
    <text evidence="1 10">Nucleoside biosynthesis; alpha-ribazole biosynthesis; alpha-ribazole from 5,6-dimethylbenzimidazole: step 1/2.</text>
</comment>
<dbReference type="CDD" id="cd02439">
    <property type="entry name" value="DMB-PRT_CobT"/>
    <property type="match status" value="1"/>
</dbReference>
<evidence type="ECO:0000256" key="5">
    <source>
        <dbReference type="ARBA" id="ARBA00022573"/>
    </source>
</evidence>
<evidence type="ECO:0000256" key="3">
    <source>
        <dbReference type="ARBA" id="ARBA00011991"/>
    </source>
</evidence>
<evidence type="ECO:0000256" key="1">
    <source>
        <dbReference type="ARBA" id="ARBA00005049"/>
    </source>
</evidence>
<dbReference type="NCBIfam" id="NF000996">
    <property type="entry name" value="PRK00105.1"/>
    <property type="match status" value="1"/>
</dbReference>
<dbReference type="NCBIfam" id="TIGR03160">
    <property type="entry name" value="cobT_DBIPRT"/>
    <property type="match status" value="1"/>
</dbReference>
<dbReference type="EMBL" id="UPXX01000029">
    <property type="protein sequence ID" value="VBB45311.1"/>
    <property type="molecule type" value="Genomic_DNA"/>
</dbReference>
<evidence type="ECO:0000256" key="2">
    <source>
        <dbReference type="ARBA" id="ARBA00007110"/>
    </source>
</evidence>
<dbReference type="AlphaFoldDB" id="A0A653AB69"/>
<evidence type="ECO:0000313" key="11">
    <source>
        <dbReference type="EMBL" id="VBB45311.1"/>
    </source>
</evidence>
<dbReference type="PANTHER" id="PTHR43463">
    <property type="entry name" value="NICOTINATE-NUCLEOTIDE--DIMETHYLBENZIMIDAZOLE PHOSPHORIBOSYLTRANSFERASE"/>
    <property type="match status" value="1"/>
</dbReference>
<dbReference type="HAMAP" id="MF_00230">
    <property type="entry name" value="CobT"/>
    <property type="match status" value="1"/>
</dbReference>
<accession>A0A653AB69</accession>
<evidence type="ECO:0000256" key="7">
    <source>
        <dbReference type="ARBA" id="ARBA00022679"/>
    </source>
</evidence>
<dbReference type="PANTHER" id="PTHR43463:SF1">
    <property type="entry name" value="NICOTINATE-NUCLEOTIDE--DIMETHYLBENZIMIDAZOLE PHOSPHORIBOSYLTRANSFERASE"/>
    <property type="match status" value="1"/>
</dbReference>
<dbReference type="InterPro" id="IPR003200">
    <property type="entry name" value="Nict_dMeBzImd_PRibTrfase"/>
</dbReference>
<dbReference type="Gene3D" id="1.10.1610.10">
    <property type="match status" value="1"/>
</dbReference>
<gene>
    <name evidence="10 11" type="primary">cobT</name>
    <name evidence="11" type="ORF">TRIP_B350306</name>
</gene>
<dbReference type="SUPFAM" id="SSF52733">
    <property type="entry name" value="Nicotinate mononucleotide:5,6-dimethylbenzimidazole phosphoribosyltransferase (CobT)"/>
    <property type="match status" value="1"/>
</dbReference>
<feature type="active site" description="Proton acceptor" evidence="10">
    <location>
        <position position="317"/>
    </location>
</feature>
<protein>
    <recommendedName>
        <fullName evidence="4 10">Nicotinate-nucleotide--dimethylbenzimidazole phosphoribosyltransferase</fullName>
        <shortName evidence="10">NN:DBI PRT</shortName>
        <ecNumber evidence="3 10">2.4.2.21</ecNumber>
    </recommendedName>
    <alternativeName>
        <fullName evidence="8 10">N(1)-alpha-phosphoribosyltransferase</fullName>
    </alternativeName>
</protein>
<dbReference type="FunFam" id="3.40.50.10210:FF:000001">
    <property type="entry name" value="Nicotinate-nucleotide--dimethylbenzimidazole phosphoribosyltransferase"/>
    <property type="match status" value="1"/>
</dbReference>
<dbReference type="Gene3D" id="3.40.50.10210">
    <property type="match status" value="1"/>
</dbReference>
<dbReference type="UniPathway" id="UPA00061">
    <property type="reaction ID" value="UER00516"/>
</dbReference>
<dbReference type="GO" id="GO:0009236">
    <property type="term" value="P:cobalamin biosynthetic process"/>
    <property type="evidence" value="ECO:0007669"/>
    <property type="project" value="UniProtKB-UniRule"/>
</dbReference>
<evidence type="ECO:0000256" key="9">
    <source>
        <dbReference type="ARBA" id="ARBA00047340"/>
    </source>
</evidence>
<dbReference type="InterPro" id="IPR036087">
    <property type="entry name" value="Nict_dMeBzImd_PRibTrfase_sf"/>
</dbReference>
<comment type="similarity">
    <text evidence="2 10">Belongs to the CobT family.</text>
</comment>